<sequence length="156" mass="17690">MAAGDRELRDTLERLQVELREAKGELARSRAEVERLERVEAELAAADSRAREAEAAFERALYHLNRFRQERRLAPVDSKALASEPLESSDDEVFWLYRLESRARFIKGAAVGAVLGLAFLRFFQSFPPPSSATRLGIIVGTALISGLIWKWLYDIR</sequence>
<keyword evidence="2" id="KW-0812">Transmembrane</keyword>
<evidence type="ECO:0000256" key="1">
    <source>
        <dbReference type="SAM" id="Coils"/>
    </source>
</evidence>
<proteinExistence type="predicted"/>
<keyword evidence="2" id="KW-0472">Membrane</keyword>
<evidence type="ECO:0000313" key="4">
    <source>
        <dbReference type="Proteomes" id="UP001611383"/>
    </source>
</evidence>
<accession>A0ABY9X6L5</accession>
<dbReference type="EMBL" id="CP043494">
    <property type="protein sequence ID" value="WNG51032.1"/>
    <property type="molecule type" value="Genomic_DNA"/>
</dbReference>
<keyword evidence="1" id="KW-0175">Coiled coil</keyword>
<reference evidence="3 4" key="1">
    <citation type="submission" date="2019-08" db="EMBL/GenBank/DDBJ databases">
        <title>Archangium and Cystobacter genomes.</title>
        <authorList>
            <person name="Chen I.-C.K."/>
            <person name="Wielgoss S."/>
        </authorList>
    </citation>
    <scope>NUCLEOTIDE SEQUENCE [LARGE SCALE GENOMIC DNA]</scope>
    <source>
        <strain evidence="3 4">Cbm 6</strain>
    </source>
</reference>
<dbReference type="RefSeq" id="WP_395810825.1">
    <property type="nucleotide sequence ID" value="NZ_CP043494.1"/>
</dbReference>
<name>A0ABY9X6L5_9BACT</name>
<feature type="transmembrane region" description="Helical" evidence="2">
    <location>
        <begin position="135"/>
        <end position="153"/>
    </location>
</feature>
<feature type="transmembrane region" description="Helical" evidence="2">
    <location>
        <begin position="105"/>
        <end position="123"/>
    </location>
</feature>
<keyword evidence="4" id="KW-1185">Reference proteome</keyword>
<gene>
    <name evidence="3" type="ORF">F0U60_48075</name>
</gene>
<evidence type="ECO:0000313" key="3">
    <source>
        <dbReference type="EMBL" id="WNG51032.1"/>
    </source>
</evidence>
<organism evidence="3 4">
    <name type="scientific">Archangium minus</name>
    <dbReference type="NCBI Taxonomy" id="83450"/>
    <lineage>
        <taxon>Bacteria</taxon>
        <taxon>Pseudomonadati</taxon>
        <taxon>Myxococcota</taxon>
        <taxon>Myxococcia</taxon>
        <taxon>Myxococcales</taxon>
        <taxon>Cystobacterineae</taxon>
        <taxon>Archangiaceae</taxon>
        <taxon>Archangium</taxon>
    </lineage>
</organism>
<protein>
    <submittedName>
        <fullName evidence="3">Uncharacterized protein</fullName>
    </submittedName>
</protein>
<keyword evidence="2" id="KW-1133">Transmembrane helix</keyword>
<feature type="coiled-coil region" evidence="1">
    <location>
        <begin position="5"/>
        <end position="56"/>
    </location>
</feature>
<evidence type="ECO:0000256" key="2">
    <source>
        <dbReference type="SAM" id="Phobius"/>
    </source>
</evidence>
<dbReference type="Proteomes" id="UP001611383">
    <property type="component" value="Chromosome"/>
</dbReference>